<dbReference type="InterPro" id="IPR003356">
    <property type="entry name" value="DNA_methylase_A-5"/>
</dbReference>
<dbReference type="EMBL" id="CABFVA020000110">
    <property type="protein sequence ID" value="VVM07719.1"/>
    <property type="molecule type" value="Genomic_DNA"/>
</dbReference>
<gene>
    <name evidence="6" type="ORF">MAMT_01881</name>
</gene>
<dbReference type="SUPFAM" id="SSF53335">
    <property type="entry name" value="S-adenosyl-L-methionine-dependent methyltransferases"/>
    <property type="match status" value="1"/>
</dbReference>
<dbReference type="PANTHER" id="PTHR33841:SF5">
    <property type="entry name" value="DNA METHYLASE (MODIFICATION METHYLASE) (METHYLTRANSFERASE)-RELATED"/>
    <property type="match status" value="1"/>
</dbReference>
<dbReference type="InterPro" id="IPR050953">
    <property type="entry name" value="N4_N6_ade-DNA_methylase"/>
</dbReference>
<evidence type="ECO:0000256" key="4">
    <source>
        <dbReference type="ARBA" id="ARBA00022691"/>
    </source>
</evidence>
<keyword evidence="2" id="KW-0489">Methyltransferase</keyword>
<proteinExistence type="inferred from homology"/>
<dbReference type="Pfam" id="PF02384">
    <property type="entry name" value="N6_Mtase"/>
    <property type="match status" value="1"/>
</dbReference>
<dbReference type="PRINTS" id="PR00507">
    <property type="entry name" value="N12N6MTFRASE"/>
</dbReference>
<dbReference type="GO" id="GO:0003677">
    <property type="term" value="F:DNA binding"/>
    <property type="evidence" value="ECO:0007669"/>
    <property type="project" value="InterPro"/>
</dbReference>
<comment type="similarity">
    <text evidence="1">Belongs to the N(4)/N(6)-methyltransferase family.</text>
</comment>
<dbReference type="Gene3D" id="3.40.50.150">
    <property type="entry name" value="Vaccinia Virus protein VP39"/>
    <property type="match status" value="1"/>
</dbReference>
<dbReference type="PANTHER" id="PTHR33841">
    <property type="entry name" value="DNA METHYLTRANSFERASE YEEA-RELATED"/>
    <property type="match status" value="1"/>
</dbReference>
<reference evidence="6 7" key="1">
    <citation type="submission" date="2019-09" db="EMBL/GenBank/DDBJ databases">
        <authorList>
            <person name="Cremers G."/>
        </authorList>
    </citation>
    <scope>NUCLEOTIDE SEQUENCE [LARGE SCALE GENOMIC DNA]</scope>
    <source>
        <strain evidence="6">4A</strain>
    </source>
</reference>
<dbReference type="GO" id="GO:0008170">
    <property type="term" value="F:N-methyltransferase activity"/>
    <property type="evidence" value="ECO:0007669"/>
    <property type="project" value="InterPro"/>
</dbReference>
<evidence type="ECO:0000256" key="2">
    <source>
        <dbReference type="ARBA" id="ARBA00022603"/>
    </source>
</evidence>
<sequence length="834" mass="92143">MKLACSKACQRKLLSFAGDFRRLQRRQKSFREIADWLRERGVQNSRRLACCFSSGSKRIKPTGGWLCKAIWRMHQRRKRKARHTTTIGCRARAIEWGAERLREEGLSALLLQLPPRLNLPQNHACCANGLAESVPNVEIPQPQPLISAPALSLAIPRRGHVLSSVSELFGRPIREAVAMLSVSVARAGVADVTSALHSLRPCTHESPIHRSDDEFVAWLIVSMWITGVAARAIPVSSSLPQAEEWFLGSKKDHRLTTLVSARSIQEAESALRVRADAAAYLDLLPYILDPHGPGSRLSVRRDPSTRAVRSRKREEGVFYTPADVADYMANACVSAFVGDIPTILDPACGTGVFLRAVLGALRQHYPEEDAVSLAAKFLFGIDIDPLALDATAFVLLADIWTCTSVSPVALWKSLRRHLACIDTLRIDPTNAKPSTLFQEESSRVALSSIFPDLPHGPVIILGNPPYANLGVRSDLHALEGVFRTIAAKPQPNAEVYLAFIEQMVRLADAKNCAGALVIPLSIACNVGSQFTSARQLIAETPGRWRFAFFDREPHALFGEDVKTRNAIVLWSSNLDDKNAHLETGPLRKWHGDSRAQMFRSLRFTRINTDVRSGIPKIEGDCQAIAVKVLSSRCDQLEQALKDIGRCPLAALPNADDRTVFVGPTAYNFLNVFLKPSRKIFGKDSILSEHTLHVLTCASRQDALVVFAILSSHLAFWWWHSHGDGFHVSRRFLCNFPFGLDALSGSAAEMLACAGEALWSTINTRPIISLNRGRTSLAFTPNGHDSIRRQIDQILADLAGLQPAFIDDLQQFTAYTIAATWRNQENSRIDGKEGV</sequence>
<dbReference type="InterPro" id="IPR029063">
    <property type="entry name" value="SAM-dependent_MTases_sf"/>
</dbReference>
<dbReference type="GO" id="GO:0032259">
    <property type="term" value="P:methylation"/>
    <property type="evidence" value="ECO:0007669"/>
    <property type="project" value="UniProtKB-KW"/>
</dbReference>
<evidence type="ECO:0000256" key="3">
    <source>
        <dbReference type="ARBA" id="ARBA00022679"/>
    </source>
</evidence>
<accession>A0A5E6MDT0</accession>
<dbReference type="AlphaFoldDB" id="A0A5E6MDT0"/>
<evidence type="ECO:0000313" key="6">
    <source>
        <dbReference type="EMBL" id="VVM07719.1"/>
    </source>
</evidence>
<dbReference type="Proteomes" id="UP000334923">
    <property type="component" value="Unassembled WGS sequence"/>
</dbReference>
<organism evidence="6 7">
    <name type="scientific">Methylacidimicrobium tartarophylax</name>
    <dbReference type="NCBI Taxonomy" id="1041768"/>
    <lineage>
        <taxon>Bacteria</taxon>
        <taxon>Pseudomonadati</taxon>
        <taxon>Verrucomicrobiota</taxon>
        <taxon>Methylacidimicrobium</taxon>
    </lineage>
</organism>
<evidence type="ECO:0000259" key="5">
    <source>
        <dbReference type="Pfam" id="PF02384"/>
    </source>
</evidence>
<evidence type="ECO:0000256" key="1">
    <source>
        <dbReference type="ARBA" id="ARBA00006594"/>
    </source>
</evidence>
<name>A0A5E6MDT0_9BACT</name>
<keyword evidence="4" id="KW-0949">S-adenosyl-L-methionine</keyword>
<protein>
    <recommendedName>
        <fullName evidence="5">DNA methylase adenine-specific domain-containing protein</fullName>
    </recommendedName>
</protein>
<evidence type="ECO:0000313" key="7">
    <source>
        <dbReference type="Proteomes" id="UP000334923"/>
    </source>
</evidence>
<feature type="domain" description="DNA methylase adenine-specific" evidence="5">
    <location>
        <begin position="311"/>
        <end position="387"/>
    </location>
</feature>
<keyword evidence="3" id="KW-0808">Transferase</keyword>
<keyword evidence="7" id="KW-1185">Reference proteome</keyword>